<dbReference type="GO" id="GO:0005524">
    <property type="term" value="F:ATP binding"/>
    <property type="evidence" value="ECO:0007669"/>
    <property type="project" value="InterPro"/>
</dbReference>
<dbReference type="PIRSF" id="PIRSF039117">
    <property type="entry name" value="KaiC"/>
    <property type="match status" value="1"/>
</dbReference>
<accession>A0A979GW58</accession>
<dbReference type="RefSeq" id="WP_012791957.1">
    <property type="nucleotide sequence ID" value="NC_013132.1"/>
</dbReference>
<protein>
    <recommendedName>
        <fullName evidence="1">non-specific serine/threonine protein kinase</fullName>
        <ecNumber evidence="1">2.7.11.1</ecNumber>
    </recommendedName>
</protein>
<organism evidence="9 10">
    <name type="scientific">Chitinophaga pinensis (strain ATCC 43595 / DSM 2588 / LMG 13176 / NBRC 15968 / NCIMB 11800 / UQM 2034)</name>
    <dbReference type="NCBI Taxonomy" id="485918"/>
    <lineage>
        <taxon>Bacteria</taxon>
        <taxon>Pseudomonadati</taxon>
        <taxon>Bacteroidota</taxon>
        <taxon>Chitinophagia</taxon>
        <taxon>Chitinophagales</taxon>
        <taxon>Chitinophagaceae</taxon>
        <taxon>Chitinophaga</taxon>
    </lineage>
</organism>
<dbReference type="InterPro" id="IPR027417">
    <property type="entry name" value="P-loop_NTPase"/>
</dbReference>
<keyword evidence="6" id="KW-0378">Hydrolase</keyword>
<dbReference type="PROSITE" id="PS51146">
    <property type="entry name" value="KAIC"/>
    <property type="match status" value="2"/>
</dbReference>
<dbReference type="InterPro" id="IPR051347">
    <property type="entry name" value="Circadian_clock_KaiC-rel"/>
</dbReference>
<dbReference type="NCBIfam" id="NF006799">
    <property type="entry name" value="PRK09302.1"/>
    <property type="match status" value="1"/>
</dbReference>
<dbReference type="InterPro" id="IPR010624">
    <property type="entry name" value="KaiC_dom"/>
</dbReference>
<dbReference type="Proteomes" id="UP000002215">
    <property type="component" value="Chromosome"/>
</dbReference>
<dbReference type="InterPro" id="IPR047222">
    <property type="entry name" value="KaiC_C"/>
</dbReference>
<keyword evidence="3 9" id="KW-0808">Transferase</keyword>
<keyword evidence="4" id="KW-0677">Repeat</keyword>
<dbReference type="KEGG" id="cpi:Cpin_4341"/>
<dbReference type="SMART" id="SM00382">
    <property type="entry name" value="AAA"/>
    <property type="match status" value="2"/>
</dbReference>
<reference evidence="10" key="1">
    <citation type="submission" date="2009-08" db="EMBL/GenBank/DDBJ databases">
        <title>The complete genome of Chitinophaga pinensis DSM 2588.</title>
        <authorList>
            <consortium name="US DOE Joint Genome Institute (JGI-PGF)"/>
            <person name="Lucas S."/>
            <person name="Copeland A."/>
            <person name="Lapidus A."/>
            <person name="Glavina del Rio T."/>
            <person name="Dalin E."/>
            <person name="Tice H."/>
            <person name="Bruce D."/>
            <person name="Goodwin L."/>
            <person name="Pitluck S."/>
            <person name="Kyrpides N."/>
            <person name="Mavromatis K."/>
            <person name="Ivanova N."/>
            <person name="Mikhailova N."/>
            <person name="Sims D."/>
            <person name="Meinche L."/>
            <person name="Brettin T."/>
            <person name="Detter J.C."/>
            <person name="Han C."/>
            <person name="Larimer F."/>
            <person name="Land M."/>
            <person name="Hauser L."/>
            <person name="Markowitz V."/>
            <person name="Cheng J.-F."/>
            <person name="Hugenholtz P."/>
            <person name="Woyke T."/>
            <person name="Wu D."/>
            <person name="Spring S."/>
            <person name="Klenk H.-P."/>
            <person name="Eisen J.A."/>
        </authorList>
    </citation>
    <scope>NUCLEOTIDE SEQUENCE [LARGE SCALE GENOMIC DNA]</scope>
    <source>
        <strain evidence="10">ATCC 43595 / DSM 2588 / LMG 13176 / NBRC 15968 / NCIMB 11800 / UQM 2034</strain>
    </source>
</reference>
<dbReference type="PANTHER" id="PTHR42926:SF1">
    <property type="entry name" value="CIRCADIAN CLOCK OSCILLATOR PROTEIN KAIC 1"/>
    <property type="match status" value="1"/>
</dbReference>
<evidence type="ECO:0000256" key="2">
    <source>
        <dbReference type="ARBA" id="ARBA00022553"/>
    </source>
</evidence>
<evidence type="ECO:0000313" key="10">
    <source>
        <dbReference type="Proteomes" id="UP000002215"/>
    </source>
</evidence>
<gene>
    <name evidence="9" type="ordered locus">Cpin_4341</name>
</gene>
<dbReference type="InterPro" id="IPR014774">
    <property type="entry name" value="KaiC-like_dom"/>
</dbReference>
<dbReference type="AlphaFoldDB" id="A0A979GW58"/>
<name>A0A979GW58_CHIPD</name>
<dbReference type="CDD" id="cd19484">
    <property type="entry name" value="KaiC_C"/>
    <property type="match status" value="1"/>
</dbReference>
<evidence type="ECO:0000256" key="1">
    <source>
        <dbReference type="ARBA" id="ARBA00012513"/>
    </source>
</evidence>
<proteinExistence type="predicted"/>
<evidence type="ECO:0000313" key="9">
    <source>
        <dbReference type="EMBL" id="ACU61789.1"/>
    </source>
</evidence>
<dbReference type="EMBL" id="CP001699">
    <property type="protein sequence ID" value="ACU61789.1"/>
    <property type="molecule type" value="Genomic_DNA"/>
</dbReference>
<dbReference type="OrthoDB" id="9783783at2"/>
<dbReference type="GO" id="GO:0016787">
    <property type="term" value="F:hydrolase activity"/>
    <property type="evidence" value="ECO:0007669"/>
    <property type="project" value="UniProtKB-KW"/>
</dbReference>
<dbReference type="CDD" id="cd19485">
    <property type="entry name" value="KaiC-N"/>
    <property type="match status" value="1"/>
</dbReference>
<dbReference type="GO" id="GO:0004674">
    <property type="term" value="F:protein serine/threonine kinase activity"/>
    <property type="evidence" value="ECO:0007669"/>
    <property type="project" value="UniProtKB-EC"/>
</dbReference>
<evidence type="ECO:0000256" key="7">
    <source>
        <dbReference type="SAM" id="Coils"/>
    </source>
</evidence>
<keyword evidence="2" id="KW-0597">Phosphoprotein</keyword>
<keyword evidence="7" id="KW-0175">Coiled coil</keyword>
<dbReference type="Pfam" id="PF06745">
    <property type="entry name" value="ATPase"/>
    <property type="match status" value="2"/>
</dbReference>
<dbReference type="InterPro" id="IPR047221">
    <property type="entry name" value="KaiC_N"/>
</dbReference>
<evidence type="ECO:0000256" key="6">
    <source>
        <dbReference type="ARBA" id="ARBA00022801"/>
    </source>
</evidence>
<sequence>MARLIKSKHEQALVKKPTGITGFDEITGGGLPEGRPSLICGEAGAGKTLFSIEFLIRGATQFDEPGVIMTFEEKADDLEKNVLSLGFDLKKLQKQGLIWIDHVHIDRTEIEETGEYDLDGLFIRLGHAIDSIGAKRVMLDTIENLFSGLSNEGILRAELRRLFNWLKEKGVTTIITAERGKDSLTRQGLEEYVSDCVILLEHRVINHISTRLLRVVKYRGSLHGTNEYPFLIDEEGFSVLPVTSLRLDNAVSSQRISSGIPSLDAMLGGNGFFRGSSILVSGTAGTGKTSIATYFADASCKRKEKCLYFAFEESPRQIVRNMNSIGIDLQKHMDAGLLEIHSSRPTLYGLEMHLVAIHKVIRKFRPRTVIIDPITNLITIGSMSEVKSMLIRLIDFLQSENITVIFTALVFEKEPSTQTDEGVSSLVDAWILVRDIESNGERNRGIYIMKARGMDHSNQVREFVIKDTGLELIDVYLGPNGILVGSARKAQELTEATGVEMRTHAITRKDREVERKKLVLEAKIASLREEFESVQDELNKTFLEEELTNAIMAKNRQELTNNRTNRKSANGKRK</sequence>
<feature type="domain" description="KaiC" evidence="8">
    <location>
        <begin position="14"/>
        <end position="253"/>
    </location>
</feature>
<feature type="coiled-coil region" evidence="7">
    <location>
        <begin position="510"/>
        <end position="544"/>
    </location>
</feature>
<keyword evidence="5" id="KW-0418">Kinase</keyword>
<dbReference type="PANTHER" id="PTHR42926">
    <property type="match status" value="1"/>
</dbReference>
<evidence type="ECO:0000256" key="4">
    <source>
        <dbReference type="ARBA" id="ARBA00022737"/>
    </source>
</evidence>
<evidence type="ECO:0000256" key="3">
    <source>
        <dbReference type="ARBA" id="ARBA00022679"/>
    </source>
</evidence>
<evidence type="ECO:0000259" key="8">
    <source>
        <dbReference type="PROSITE" id="PS51146"/>
    </source>
</evidence>
<dbReference type="InterPro" id="IPR003593">
    <property type="entry name" value="AAA+_ATPase"/>
</dbReference>
<dbReference type="Gene3D" id="3.40.50.300">
    <property type="entry name" value="P-loop containing nucleotide triphosphate hydrolases"/>
    <property type="match status" value="2"/>
</dbReference>
<evidence type="ECO:0000256" key="5">
    <source>
        <dbReference type="ARBA" id="ARBA00022777"/>
    </source>
</evidence>
<dbReference type="SUPFAM" id="SSF52540">
    <property type="entry name" value="P-loop containing nucleoside triphosphate hydrolases"/>
    <property type="match status" value="2"/>
</dbReference>
<feature type="domain" description="KaiC" evidence="8">
    <location>
        <begin position="254"/>
        <end position="486"/>
    </location>
</feature>
<dbReference type="EC" id="2.7.11.1" evidence="1"/>
<reference evidence="9 10" key="2">
    <citation type="journal article" date="2010" name="Stand. Genomic Sci.">
        <title>Complete genome sequence of Chitinophaga pinensis type strain (UQM 2034).</title>
        <authorList>
            <person name="Glavina Del Rio T."/>
            <person name="Abt B."/>
            <person name="Spring S."/>
            <person name="Lapidus A."/>
            <person name="Nolan M."/>
            <person name="Tice H."/>
            <person name="Copeland A."/>
            <person name="Cheng J.F."/>
            <person name="Chen F."/>
            <person name="Bruce D."/>
            <person name="Goodwin L."/>
            <person name="Pitluck S."/>
            <person name="Ivanova N."/>
            <person name="Mavromatis K."/>
            <person name="Mikhailova N."/>
            <person name="Pati A."/>
            <person name="Chen A."/>
            <person name="Palaniappan K."/>
            <person name="Land M."/>
            <person name="Hauser L."/>
            <person name="Chang Y.J."/>
            <person name="Jeffries C.D."/>
            <person name="Chain P."/>
            <person name="Saunders E."/>
            <person name="Detter J.C."/>
            <person name="Brettin T."/>
            <person name="Rohde M."/>
            <person name="Goker M."/>
            <person name="Bristow J."/>
            <person name="Eisen J.A."/>
            <person name="Markowitz V."/>
            <person name="Hugenholtz P."/>
            <person name="Kyrpides N.C."/>
            <person name="Klenk H.P."/>
            <person name="Lucas S."/>
        </authorList>
    </citation>
    <scope>NUCLEOTIDE SEQUENCE [LARGE SCALE GENOMIC DNA]</scope>
    <source>
        <strain evidence="10">ATCC 43595 / DSM 2588 / LMG 13176 / NBRC 15968 / NCIMB 11800 / UQM 2034</strain>
    </source>
</reference>
<dbReference type="InterPro" id="IPR030665">
    <property type="entry name" value="KaiC"/>
</dbReference>